<dbReference type="KEGG" id="psim:KR76_00172"/>
<feature type="region of interest" description="Disordered" evidence="1">
    <location>
        <begin position="1"/>
        <end position="87"/>
    </location>
</feature>
<proteinExistence type="predicted"/>
<organism evidence="2 3">
    <name type="scientific">Nocardioides simplex</name>
    <name type="common">Arthrobacter simplex</name>
    <dbReference type="NCBI Taxonomy" id="2045"/>
    <lineage>
        <taxon>Bacteria</taxon>
        <taxon>Bacillati</taxon>
        <taxon>Actinomycetota</taxon>
        <taxon>Actinomycetes</taxon>
        <taxon>Propionibacteriales</taxon>
        <taxon>Nocardioidaceae</taxon>
        <taxon>Pimelobacter</taxon>
    </lineage>
</organism>
<evidence type="ECO:0000256" key="1">
    <source>
        <dbReference type="SAM" id="MobiDB-lite"/>
    </source>
</evidence>
<feature type="compositionally biased region" description="Polar residues" evidence="1">
    <location>
        <begin position="31"/>
        <end position="46"/>
    </location>
</feature>
<dbReference type="AlphaFoldDB" id="A0A0C5WZX9"/>
<dbReference type="STRING" id="2045.KR76_00172"/>
<gene>
    <name evidence="2" type="ORF">KR76_00172</name>
</gene>
<evidence type="ECO:0000313" key="3">
    <source>
        <dbReference type="Proteomes" id="UP000030300"/>
    </source>
</evidence>
<protein>
    <submittedName>
        <fullName evidence="2">Uncharacterized protein</fullName>
    </submittedName>
</protein>
<keyword evidence="3" id="KW-1185">Reference proteome</keyword>
<accession>A0A0C5WZX9</accession>
<feature type="region of interest" description="Disordered" evidence="1">
    <location>
        <begin position="105"/>
        <end position="180"/>
    </location>
</feature>
<dbReference type="EMBL" id="CP009896">
    <property type="protein sequence ID" value="AJR18878.1"/>
    <property type="molecule type" value="Genomic_DNA"/>
</dbReference>
<sequence>MPETCCSAGSSRWATRVRDPARRPRRLATRKSSGSVSRWPAASTSAPREPLGGHAGPSSDGQARAALPATVRQDGATGAGAHPQSETVHLVTATVVGLVRPLAHESASQIQVREGSCRQPPARPDRGPAQHVGRHRAATTTPRGAGRSWTCGTGRHRLTDQRYAEPGSGVKPTGPRARLL</sequence>
<dbReference type="HOGENOM" id="CLU_1494767_0_0_11"/>
<name>A0A0C5WZX9_NOCSI</name>
<reference evidence="2 3" key="1">
    <citation type="journal article" date="2015" name="Genome Announc.">
        <title>Complete Genome Sequence of Steroid-Transforming Nocardioides simplex VKM Ac-2033D.</title>
        <authorList>
            <person name="Shtratnikova V.Y."/>
            <person name="Schelkunov M.I."/>
            <person name="Pekov Y.A."/>
            <person name="Fokina V.V."/>
            <person name="Logacheva M.D."/>
            <person name="Sokolov S.L."/>
            <person name="Bragin E.Y."/>
            <person name="Ashapkin V.V."/>
            <person name="Donova M.V."/>
        </authorList>
    </citation>
    <scope>NUCLEOTIDE SEQUENCE [LARGE SCALE GENOMIC DNA]</scope>
    <source>
        <strain evidence="2 3">VKM Ac-2033D</strain>
    </source>
</reference>
<dbReference type="Proteomes" id="UP000030300">
    <property type="component" value="Chromosome"/>
</dbReference>
<evidence type="ECO:0000313" key="2">
    <source>
        <dbReference type="EMBL" id="AJR18878.1"/>
    </source>
</evidence>